<comment type="caution">
    <text evidence="1">The sequence shown here is derived from an EMBL/GenBank/DDBJ whole genome shotgun (WGS) entry which is preliminary data.</text>
</comment>
<evidence type="ECO:0000313" key="1">
    <source>
        <dbReference type="EMBL" id="KKM85940.1"/>
    </source>
</evidence>
<protein>
    <submittedName>
        <fullName evidence="1">Uncharacterized protein</fullName>
    </submittedName>
</protein>
<reference evidence="1" key="1">
    <citation type="journal article" date="2015" name="Nature">
        <title>Complex archaea that bridge the gap between prokaryotes and eukaryotes.</title>
        <authorList>
            <person name="Spang A."/>
            <person name="Saw J.H."/>
            <person name="Jorgensen S.L."/>
            <person name="Zaremba-Niedzwiedzka K."/>
            <person name="Martijn J."/>
            <person name="Lind A.E."/>
            <person name="van Eijk R."/>
            <person name="Schleper C."/>
            <person name="Guy L."/>
            <person name="Ettema T.J."/>
        </authorList>
    </citation>
    <scope>NUCLEOTIDE SEQUENCE</scope>
</reference>
<sequence length="76" mass="9035">MNTEALPKHMRRRYTTLRGFRCWKRAEARMASEILYELLRGCAYTPARQEISEAVQLIRTARRKMSVKSWGRGEME</sequence>
<dbReference type="AlphaFoldDB" id="A0A0F9NAZ5"/>
<gene>
    <name evidence="1" type="ORF">LCGC14_1284050</name>
</gene>
<accession>A0A0F9NAZ5</accession>
<proteinExistence type="predicted"/>
<organism evidence="1">
    <name type="scientific">marine sediment metagenome</name>
    <dbReference type="NCBI Taxonomy" id="412755"/>
    <lineage>
        <taxon>unclassified sequences</taxon>
        <taxon>metagenomes</taxon>
        <taxon>ecological metagenomes</taxon>
    </lineage>
</organism>
<dbReference type="EMBL" id="LAZR01007332">
    <property type="protein sequence ID" value="KKM85940.1"/>
    <property type="molecule type" value="Genomic_DNA"/>
</dbReference>
<name>A0A0F9NAZ5_9ZZZZ</name>